<dbReference type="AlphaFoldDB" id="A0A3P3Y978"/>
<dbReference type="EMBL" id="OVEO01000006">
    <property type="protein sequence ID" value="SPQ96707.1"/>
    <property type="molecule type" value="Genomic_DNA"/>
</dbReference>
<organism evidence="1 2">
    <name type="scientific">Plasmodiophora brassicae</name>
    <name type="common">Clubroot disease agent</name>
    <dbReference type="NCBI Taxonomy" id="37360"/>
    <lineage>
        <taxon>Eukaryota</taxon>
        <taxon>Sar</taxon>
        <taxon>Rhizaria</taxon>
        <taxon>Endomyxa</taxon>
        <taxon>Phytomyxea</taxon>
        <taxon>Plasmodiophorida</taxon>
        <taxon>Plasmodiophoridae</taxon>
        <taxon>Plasmodiophora</taxon>
    </lineage>
</organism>
<evidence type="ECO:0000313" key="1">
    <source>
        <dbReference type="EMBL" id="SPQ96707.1"/>
    </source>
</evidence>
<protein>
    <recommendedName>
        <fullName evidence="3">GIY-YIG domain-containing protein</fullName>
    </recommendedName>
</protein>
<dbReference type="Proteomes" id="UP000290189">
    <property type="component" value="Unassembled WGS sequence"/>
</dbReference>
<evidence type="ECO:0008006" key="3">
    <source>
        <dbReference type="Google" id="ProtNLM"/>
    </source>
</evidence>
<accession>A0A3P3Y978</accession>
<name>A0A3P3Y978_PLABS</name>
<proteinExistence type="predicted"/>
<evidence type="ECO:0000313" key="2">
    <source>
        <dbReference type="Proteomes" id="UP000290189"/>
    </source>
</evidence>
<reference evidence="1 2" key="1">
    <citation type="submission" date="2018-03" db="EMBL/GenBank/DDBJ databases">
        <authorList>
            <person name="Fogelqvist J."/>
        </authorList>
    </citation>
    <scope>NUCLEOTIDE SEQUENCE [LARGE SCALE GENOMIC DNA]</scope>
</reference>
<sequence>MIYALLLEQNKIYVGYSARPVGERFIEHFNANGEENELTLEMMEKYGWYNVRGGCWCKIDMDKCPPALLKHKGLKTPVELKQHGPKPTARTSVKRRTLPQYESTTGVAVISRSDQIFSSVGVKMVK</sequence>
<geneLocation type="mitochondrion" evidence="1"/>
<gene>
    <name evidence="1" type="ORF">PLBR_LOCUS3922</name>
</gene>
<keyword evidence="1" id="KW-0496">Mitochondrion</keyword>